<evidence type="ECO:0000256" key="1">
    <source>
        <dbReference type="SAM" id="MobiDB-lite"/>
    </source>
</evidence>
<sequence>MGGLHGVPITMLNYRGVRKLASRVGKIITVKEGCISLRKATYVRAKVWIEPGNPLTPSFHITKRNEVEEPEPTAWYPADIPDGDDSDNEDGGNADDDSDDDNDPGHSPQNSNDQHWDATMDAASDPTVPHTFQNGHLDNGHVNSGYGGRGEDREDLVESNIELQSSSESSTCSSLKVRARRLKKSSKKHKRALKPAFCMQAWDLDSGDGSDDSLDCYNIRMADSDIEMQHELEIDVAGTLRRSI</sequence>
<dbReference type="Proteomes" id="UP001161247">
    <property type="component" value="Chromosome 7"/>
</dbReference>
<reference evidence="2" key="1">
    <citation type="submission" date="2023-03" db="EMBL/GenBank/DDBJ databases">
        <authorList>
            <person name="Julca I."/>
        </authorList>
    </citation>
    <scope>NUCLEOTIDE SEQUENCE</scope>
</reference>
<accession>A0AAV1DYE5</accession>
<organism evidence="2 3">
    <name type="scientific">Oldenlandia corymbosa var. corymbosa</name>
    <dbReference type="NCBI Taxonomy" id="529605"/>
    <lineage>
        <taxon>Eukaryota</taxon>
        <taxon>Viridiplantae</taxon>
        <taxon>Streptophyta</taxon>
        <taxon>Embryophyta</taxon>
        <taxon>Tracheophyta</taxon>
        <taxon>Spermatophyta</taxon>
        <taxon>Magnoliopsida</taxon>
        <taxon>eudicotyledons</taxon>
        <taxon>Gunneridae</taxon>
        <taxon>Pentapetalae</taxon>
        <taxon>asterids</taxon>
        <taxon>lamiids</taxon>
        <taxon>Gentianales</taxon>
        <taxon>Rubiaceae</taxon>
        <taxon>Rubioideae</taxon>
        <taxon>Spermacoceae</taxon>
        <taxon>Hedyotis-Oldenlandia complex</taxon>
        <taxon>Oldenlandia</taxon>
    </lineage>
</organism>
<feature type="compositionally biased region" description="Acidic residues" evidence="1">
    <location>
        <begin position="81"/>
        <end position="102"/>
    </location>
</feature>
<proteinExistence type="predicted"/>
<keyword evidence="3" id="KW-1185">Reference proteome</keyword>
<evidence type="ECO:0000313" key="3">
    <source>
        <dbReference type="Proteomes" id="UP001161247"/>
    </source>
</evidence>
<dbReference type="EMBL" id="OX459124">
    <property type="protein sequence ID" value="CAI9112871.1"/>
    <property type="molecule type" value="Genomic_DNA"/>
</dbReference>
<feature type="region of interest" description="Disordered" evidence="1">
    <location>
        <begin position="67"/>
        <end position="153"/>
    </location>
</feature>
<name>A0AAV1DYE5_OLDCO</name>
<protein>
    <submittedName>
        <fullName evidence="2">OLC1v1013371C1</fullName>
    </submittedName>
</protein>
<evidence type="ECO:0000313" key="2">
    <source>
        <dbReference type="EMBL" id="CAI9112871.1"/>
    </source>
</evidence>
<gene>
    <name evidence="2" type="ORF">OLC1_LOCUS19984</name>
</gene>
<dbReference type="AlphaFoldDB" id="A0AAV1DYE5"/>